<dbReference type="GeneID" id="55624286"/>
<dbReference type="RefSeq" id="YP_009853601.1">
    <property type="nucleotide sequence ID" value="NC_048822.1"/>
</dbReference>
<feature type="transmembrane region" description="Helical" evidence="1">
    <location>
        <begin position="12"/>
        <end position="28"/>
    </location>
</feature>
<evidence type="ECO:0000313" key="3">
    <source>
        <dbReference type="Proteomes" id="UP000425472"/>
    </source>
</evidence>
<protein>
    <submittedName>
        <fullName evidence="2">Uncharacterized protein</fullName>
    </submittedName>
</protein>
<dbReference type="Proteomes" id="UP000425472">
    <property type="component" value="Segment"/>
</dbReference>
<name>A0A649V6R9_9CAUD</name>
<sequence length="104" mass="11472">MKGRPMNPKNIQIVVGASMFVVGAGISIRKSLKSAKAADLETEAAIDRCRTMLYEHNRNTAALAKAYANVVRRIENGDTTALVDVYNAFENELAFQKIAVRIEM</sequence>
<keyword evidence="1" id="KW-1133">Transmembrane helix</keyword>
<evidence type="ECO:0000256" key="1">
    <source>
        <dbReference type="SAM" id="Phobius"/>
    </source>
</evidence>
<keyword evidence="3" id="KW-1185">Reference proteome</keyword>
<dbReference type="EMBL" id="MN585971">
    <property type="protein sequence ID" value="QGJ88017.1"/>
    <property type="molecule type" value="Genomic_DNA"/>
</dbReference>
<evidence type="ECO:0000313" key="2">
    <source>
        <dbReference type="EMBL" id="QGJ88017.1"/>
    </source>
</evidence>
<keyword evidence="1" id="KW-0472">Membrane</keyword>
<reference evidence="2 3" key="1">
    <citation type="submission" date="2019-10" db="EMBL/GenBank/DDBJ databases">
        <authorList>
            <person name="Millar G.J."/>
            <person name="Stotolongo A."/>
            <person name="Acosta C.G."/>
            <person name="Alexandre C.L."/>
            <person name="Birchfield S.K."/>
            <person name="Bradshaw K.L."/>
            <person name="Collins J.L."/>
            <person name="Emile S.L."/>
            <person name="Gale T.J."/>
            <person name="Higgs R.I."/>
            <person name="Jakubik A.E."/>
            <person name="Jasna A.S."/>
            <person name="Lightbourn T.A."/>
            <person name="Ortegon K.B."/>
            <person name="Sargent D.P."/>
            <person name="Thermozier K.N."/>
            <person name="Thomas F."/>
            <person name="Tucker J.D."/>
            <person name="White J.S."/>
            <person name="Sconiers W.B."/>
            <person name="Coleman S.T."/>
            <person name="Riley H.L."/>
            <person name="Garlena R.A."/>
            <person name="Russell D.A."/>
            <person name="Pope W.H."/>
            <person name="Jacobs-Sera D."/>
            <person name="Hatfull G.F."/>
        </authorList>
    </citation>
    <scope>NUCLEOTIDE SEQUENCE [LARGE SCALE GENOMIC DNA]</scope>
</reference>
<keyword evidence="1" id="KW-0812">Transmembrane</keyword>
<accession>A0A649V6R9</accession>
<gene>
    <name evidence="2" type="primary">35</name>
    <name evidence="2" type="ORF">SEA_AVAZAK_35</name>
</gene>
<proteinExistence type="predicted"/>
<dbReference type="KEGG" id="vg:55624286"/>
<organism evidence="2 3">
    <name type="scientific">Gordonia phage Avazak</name>
    <dbReference type="NCBI Taxonomy" id="2656529"/>
    <lineage>
        <taxon>Viruses</taxon>
        <taxon>Duplodnaviria</taxon>
        <taxon>Heunggongvirae</taxon>
        <taxon>Uroviricota</taxon>
        <taxon>Caudoviricetes</taxon>
        <taxon>Deejayvirinae</taxon>
        <taxon>Tanisvirus</taxon>
        <taxon>Tanisvirus avazak</taxon>
    </lineage>
</organism>